<reference evidence="1 2" key="1">
    <citation type="submission" date="2023-02" db="EMBL/GenBank/DDBJ databases">
        <title>The predominant lactic acid bacteria and yeasts involved in the spontaneous fermentation of millet during the production of the traditional porridge Hausa koko in Ghana.</title>
        <authorList>
            <person name="Atter A."/>
            <person name="Diaz M."/>
        </authorList>
    </citation>
    <scope>NUCLEOTIDE SEQUENCE [LARGE SCALE GENOMIC DNA]</scope>
    <source>
        <strain evidence="1 2">FI11640</strain>
    </source>
</reference>
<keyword evidence="2" id="KW-1185">Reference proteome</keyword>
<dbReference type="RefSeq" id="WP_278902789.1">
    <property type="nucleotide sequence ID" value="NZ_JALCNU010000001.1"/>
</dbReference>
<proteinExistence type="predicted"/>
<evidence type="ECO:0000313" key="1">
    <source>
        <dbReference type="EMBL" id="MEE6715855.1"/>
    </source>
</evidence>
<protein>
    <submittedName>
        <fullName evidence="1">Uncharacterized protein</fullName>
    </submittedName>
</protein>
<sequence length="46" mass="5398">MRDPLDEATLPAHKQIRDGEFDEFADLEEFRKDLYSASNQVQQSQK</sequence>
<comment type="caution">
    <text evidence="1">The sequence shown here is derived from an EMBL/GenBank/DDBJ whole genome shotgun (WGS) entry which is preliminary data.</text>
</comment>
<gene>
    <name evidence="1" type="ORF">PS435_08285</name>
</gene>
<dbReference type="EMBL" id="JAQSGK010000021">
    <property type="protein sequence ID" value="MEE6715855.1"/>
    <property type="molecule type" value="Genomic_DNA"/>
</dbReference>
<organism evidence="1 2">
    <name type="scientific">Schleiferilactobacillus harbinensis</name>
    <dbReference type="NCBI Taxonomy" id="304207"/>
    <lineage>
        <taxon>Bacteria</taxon>
        <taxon>Bacillati</taxon>
        <taxon>Bacillota</taxon>
        <taxon>Bacilli</taxon>
        <taxon>Lactobacillales</taxon>
        <taxon>Lactobacillaceae</taxon>
        <taxon>Schleiferilactobacillus</taxon>
    </lineage>
</organism>
<accession>A0ABU7SZR2</accession>
<evidence type="ECO:0000313" key="2">
    <source>
        <dbReference type="Proteomes" id="UP001330016"/>
    </source>
</evidence>
<dbReference type="Proteomes" id="UP001330016">
    <property type="component" value="Unassembled WGS sequence"/>
</dbReference>
<name>A0ABU7SZR2_9LACO</name>